<accession>A0A9D7FF36</accession>
<dbReference type="Proteomes" id="UP000886602">
    <property type="component" value="Unassembled WGS sequence"/>
</dbReference>
<dbReference type="EMBL" id="JADJNC010000049">
    <property type="protein sequence ID" value="MBK7424783.1"/>
    <property type="molecule type" value="Genomic_DNA"/>
</dbReference>
<gene>
    <name evidence="1" type="ORF">IPJ48_17805</name>
</gene>
<proteinExistence type="predicted"/>
<evidence type="ECO:0000313" key="2">
    <source>
        <dbReference type="Proteomes" id="UP000886602"/>
    </source>
</evidence>
<reference evidence="1" key="1">
    <citation type="submission" date="2020-10" db="EMBL/GenBank/DDBJ databases">
        <title>Connecting structure to function with the recovery of over 1000 high-quality activated sludge metagenome-assembled genomes encoding full-length rRNA genes using long-read sequencing.</title>
        <authorList>
            <person name="Singleton C.M."/>
            <person name="Petriglieri F."/>
            <person name="Kristensen J.M."/>
            <person name="Kirkegaard R.H."/>
            <person name="Michaelsen T.Y."/>
            <person name="Andersen M.H."/>
            <person name="Karst S.M."/>
            <person name="Dueholm M.S."/>
            <person name="Nielsen P.H."/>
            <person name="Albertsen M."/>
        </authorList>
    </citation>
    <scope>NUCLEOTIDE SEQUENCE</scope>
    <source>
        <strain evidence="1">EsbW_18-Q3-R4-48_MAXAC.044</strain>
    </source>
</reference>
<organism evidence="1 2">
    <name type="scientific">Candidatus Propionivibrio dominans</name>
    <dbReference type="NCBI Taxonomy" id="2954373"/>
    <lineage>
        <taxon>Bacteria</taxon>
        <taxon>Pseudomonadati</taxon>
        <taxon>Pseudomonadota</taxon>
        <taxon>Betaproteobacteria</taxon>
        <taxon>Rhodocyclales</taxon>
        <taxon>Rhodocyclaceae</taxon>
        <taxon>Propionivibrio</taxon>
    </lineage>
</organism>
<name>A0A9D7FF36_9RHOO</name>
<protein>
    <submittedName>
        <fullName evidence="1">Uncharacterized protein</fullName>
    </submittedName>
</protein>
<sequence length="55" mass="5790">MIVIEFHGNGDPAFGGQADDRVLLESGQIQGRVCSKADAKTAVFKTVADAHQASM</sequence>
<evidence type="ECO:0000313" key="1">
    <source>
        <dbReference type="EMBL" id="MBK7424783.1"/>
    </source>
</evidence>
<dbReference type="AlphaFoldDB" id="A0A9D7FF36"/>
<comment type="caution">
    <text evidence="1">The sequence shown here is derived from an EMBL/GenBank/DDBJ whole genome shotgun (WGS) entry which is preliminary data.</text>
</comment>